<protein>
    <submittedName>
        <fullName evidence="1">Uncharacterized protein</fullName>
    </submittedName>
</protein>
<dbReference type="Proteomes" id="UP000245383">
    <property type="component" value="Unassembled WGS sequence"/>
</dbReference>
<organism evidence="1 2">
    <name type="scientific">Smittium simulii</name>
    <dbReference type="NCBI Taxonomy" id="133385"/>
    <lineage>
        <taxon>Eukaryota</taxon>
        <taxon>Fungi</taxon>
        <taxon>Fungi incertae sedis</taxon>
        <taxon>Zoopagomycota</taxon>
        <taxon>Kickxellomycotina</taxon>
        <taxon>Harpellomycetes</taxon>
        <taxon>Harpellales</taxon>
        <taxon>Legeriomycetaceae</taxon>
        <taxon>Smittium</taxon>
    </lineage>
</organism>
<accession>A0A2T9YQ34</accession>
<reference evidence="1 2" key="1">
    <citation type="journal article" date="2018" name="MBio">
        <title>Comparative Genomics Reveals the Core Gene Toolbox for the Fungus-Insect Symbiosis.</title>
        <authorList>
            <person name="Wang Y."/>
            <person name="Stata M."/>
            <person name="Wang W."/>
            <person name="Stajich J.E."/>
            <person name="White M.M."/>
            <person name="Moncalvo J.M."/>
        </authorList>
    </citation>
    <scope>NUCLEOTIDE SEQUENCE [LARGE SCALE GENOMIC DNA]</scope>
    <source>
        <strain evidence="1 2">SWE-8-4</strain>
    </source>
</reference>
<dbReference type="OrthoDB" id="2897838at2759"/>
<sequence length="722" mass="81560">MDEKVIRMIQALTNKVNELYIWHSNLNQKLAEILQTIEKNFFCLPLTDKERKDALFSCPKSSTMKYLSPSVNETASTAAKRADPVFYNLQATLANITRPIYLFVHKKLLNNPEISNENNNIVFAHTIRGNKFFWKPPQISEPDTKILSKLEAFNALATAKNATKRTGLHRSFQRFQQATYQAFSGNGFAWAQQTQATALAVQSNNNSAPKAPLFVLVSLGKADKQPMGQNIAEKGFKIPLKNLNSNNPKTSMRKTLQDQRNRCKATYSKELQNFFEKKEELDFTTQNQNWNQISKKAIDKVKIRTPGFYSQLFVIPKKTGGLRLFLNLRKLNQQPESQPAYLYQNFAPNIGMSKITDNNNLSIPGHLLIIGGQEKIYDIYIKVTSHKDSEKAKKTGVSGKPKRSAITPAKKITHLGMMINKLYKKNTGNVNSSSFRLPNSETPLRAQKQSTSRIGYMDINKFPATQYSEYLLASVFILDYGIIQTLMHINAKELLIILYALQLCSVAGCFVLIYLDNNTTILHLGKFEGILLSNFYSTASNQVNCTNEMVHVRSNIHIVKQAIRRSLHISIGISEQHKDTNLLHIVPRLQGSRTKCLSTQLKIVGKSILFPTIEPDTTTLALDGLEDQRRALKNKGLEMLSWLLAVTGLLRSSNIHQINDVRTYVTSGALHLVIIAPEEKKEEQPIECFCQIAEYLNSIMCPVMAYNEYKSRVASTTCILLV</sequence>
<name>A0A2T9YQ34_9FUNG</name>
<comment type="caution">
    <text evidence="1">The sequence shown here is derived from an EMBL/GenBank/DDBJ whole genome shotgun (WGS) entry which is preliminary data.</text>
</comment>
<evidence type="ECO:0000313" key="1">
    <source>
        <dbReference type="EMBL" id="PVU94468.1"/>
    </source>
</evidence>
<evidence type="ECO:0000313" key="2">
    <source>
        <dbReference type="Proteomes" id="UP000245383"/>
    </source>
</evidence>
<dbReference type="EMBL" id="MBFR01000089">
    <property type="protein sequence ID" value="PVU94468.1"/>
    <property type="molecule type" value="Genomic_DNA"/>
</dbReference>
<keyword evidence="2" id="KW-1185">Reference proteome</keyword>
<proteinExistence type="predicted"/>
<dbReference type="AlphaFoldDB" id="A0A2T9YQ34"/>
<gene>
    <name evidence="1" type="ORF">BB561_002529</name>
</gene>